<dbReference type="Pfam" id="PF02852">
    <property type="entry name" value="Pyr_redox_dim"/>
    <property type="match status" value="1"/>
</dbReference>
<sequence>MQTRSGRRSVIRRSTSSDPPGRRPHHYGATHFPSQPRGPSAVKFEPSHIEATPAAQKPRQYDFDVAILGAGTAGMSAFREASNYAGRIALIDGGPLGTTCARVGCMPSKLLIAAAEAAHGPRNSSLFGIETPPPQIDGKRVMARVRSERDRFVGFVREAVESFEGVTLFREFARFEDDSSLRLSSGRIITARAIVIATGSRPAVPQVLFAAGERLIVNDDIFDWDDLPSSVAVFGAGVIGLELGQALHRLGVRVHLFGRDNRIGPLTDPEVRDYAAAAFKSEIPATWHADTQISRSGDKVVVRWSEAGEAREEEFDHVLAATGRMPNIDQIGIERTSLPTNRRGMLDYDPLSGRVGSSNVFVAGDAAFELPLLHEAADEGRIAGENAGRFPDSYRRARRTPIAVVFSDPQIALVGASHRQLIENCEKGFAIGQASFDDQGRARVMGLNRGLVRIYGEHGSGRLLGAEMIAPRAEHLAHLLAWSIEMGLTVERVLQMPYYHPVLEEGLRTALRTLNAALGFGPQPPLRCIDCGPGA</sequence>
<feature type="binding site" evidence="5">
    <location>
        <position position="109"/>
    </location>
    <ligand>
        <name>FAD</name>
        <dbReference type="ChEBI" id="CHEBI:57692"/>
    </ligand>
</feature>
<dbReference type="EMBL" id="CP032228">
    <property type="protein sequence ID" value="QFI63721.1"/>
    <property type="molecule type" value="Genomic_DNA"/>
</dbReference>
<feature type="binding site" evidence="5">
    <location>
        <begin position="198"/>
        <end position="200"/>
    </location>
    <ligand>
        <name>FAD</name>
        <dbReference type="ChEBI" id="CHEBI:57692"/>
    </ligand>
</feature>
<dbReference type="Pfam" id="PF07992">
    <property type="entry name" value="Pyr_redox_2"/>
    <property type="match status" value="1"/>
</dbReference>
<evidence type="ECO:0000259" key="8">
    <source>
        <dbReference type="Pfam" id="PF02852"/>
    </source>
</evidence>
<feature type="active site" description="Proton acceptor" evidence="4">
    <location>
        <position position="500"/>
    </location>
</feature>
<dbReference type="PIRSF" id="PIRSF000350">
    <property type="entry name" value="Mercury_reductase_MerA"/>
    <property type="match status" value="1"/>
</dbReference>
<dbReference type="GO" id="GO:0003955">
    <property type="term" value="F:NAD(P)H dehydrogenase (quinone) activity"/>
    <property type="evidence" value="ECO:0007669"/>
    <property type="project" value="TreeGrafter"/>
</dbReference>
<proteinExistence type="inferred from homology"/>
<evidence type="ECO:0000256" key="5">
    <source>
        <dbReference type="PIRSR" id="PIRSR000350-3"/>
    </source>
</evidence>
<feature type="binding site" evidence="5">
    <location>
        <position position="323"/>
    </location>
    <ligand>
        <name>NAD(+)</name>
        <dbReference type="ChEBI" id="CHEBI:57540"/>
    </ligand>
</feature>
<feature type="compositionally biased region" description="Basic residues" evidence="7">
    <location>
        <begin position="1"/>
        <end position="11"/>
    </location>
</feature>
<feature type="region of interest" description="Disordered" evidence="7">
    <location>
        <begin position="1"/>
        <end position="44"/>
    </location>
</feature>
<accession>A0A5P6NCG2</accession>
<comment type="similarity">
    <text evidence="1">Belongs to the class-I pyridine nucleotide-disulfide oxidoreductase family.</text>
</comment>
<feature type="binding site" evidence="5">
    <location>
        <position position="365"/>
    </location>
    <ligand>
        <name>FAD</name>
        <dbReference type="ChEBI" id="CHEBI:57692"/>
    </ligand>
</feature>
<evidence type="ECO:0000256" key="4">
    <source>
        <dbReference type="PIRSR" id="PIRSR000350-2"/>
    </source>
</evidence>
<dbReference type="Proteomes" id="UP000325385">
    <property type="component" value="Chromosome"/>
</dbReference>
<dbReference type="Gene3D" id="3.50.50.60">
    <property type="entry name" value="FAD/NAD(P)-binding domain"/>
    <property type="match status" value="2"/>
</dbReference>
<keyword evidence="10" id="KW-0560">Oxidoreductase</keyword>
<dbReference type="InterPro" id="IPR023753">
    <property type="entry name" value="FAD/NAD-binding_dom"/>
</dbReference>
<dbReference type="NCBIfam" id="NF004939">
    <property type="entry name" value="PRK06292.1-1"/>
    <property type="match status" value="1"/>
</dbReference>
<keyword evidence="2" id="KW-0285">Flavoprotein</keyword>
<dbReference type="PANTHER" id="PTHR43014:SF4">
    <property type="entry name" value="PYRIDINE NUCLEOTIDE-DISULFIDE OXIDOREDUCTASE RCLA-RELATED"/>
    <property type="match status" value="1"/>
</dbReference>
<gene>
    <name evidence="10" type="ORF">D0Y83_10955</name>
</gene>
<keyword evidence="3 5" id="KW-0274">FAD</keyword>
<dbReference type="GO" id="GO:0004148">
    <property type="term" value="F:dihydrolipoyl dehydrogenase (NADH) activity"/>
    <property type="evidence" value="ECO:0007669"/>
    <property type="project" value="UniProtKB-EC"/>
</dbReference>
<dbReference type="PANTHER" id="PTHR43014">
    <property type="entry name" value="MERCURIC REDUCTASE"/>
    <property type="match status" value="1"/>
</dbReference>
<reference evidence="11" key="1">
    <citation type="submission" date="2018-09" db="EMBL/GenBank/DDBJ databases">
        <title>Nocardia yunnanensis sp. nov., an actinomycete isolated from a soil sample.</title>
        <authorList>
            <person name="Zhang J."/>
        </authorList>
    </citation>
    <scope>NUCLEOTIDE SEQUENCE [LARGE SCALE GENOMIC DNA]</scope>
    <source>
        <strain evidence="11">21-3</strain>
    </source>
</reference>
<evidence type="ECO:0000313" key="10">
    <source>
        <dbReference type="EMBL" id="QFI63721.1"/>
    </source>
</evidence>
<evidence type="ECO:0000259" key="9">
    <source>
        <dbReference type="Pfam" id="PF07992"/>
    </source>
</evidence>
<keyword evidence="5" id="KW-0520">NAD</keyword>
<dbReference type="InterPro" id="IPR004099">
    <property type="entry name" value="Pyr_nucl-diS_OxRdtase_dimer"/>
</dbReference>
<dbReference type="PRINTS" id="PR00368">
    <property type="entry name" value="FADPNR"/>
</dbReference>
<dbReference type="InterPro" id="IPR036188">
    <property type="entry name" value="FAD/NAD-bd_sf"/>
</dbReference>
<organism evidence="10 11">
    <name type="scientific">Qipengyuania flava</name>
    <dbReference type="NCBI Taxonomy" id="192812"/>
    <lineage>
        <taxon>Bacteria</taxon>
        <taxon>Pseudomonadati</taxon>
        <taxon>Pseudomonadota</taxon>
        <taxon>Alphaproteobacteria</taxon>
        <taxon>Sphingomonadales</taxon>
        <taxon>Erythrobacteraceae</taxon>
        <taxon>Qipengyuania</taxon>
    </lineage>
</organism>
<name>A0A5P6NCG2_9SPHN</name>
<feature type="domain" description="FAD/NAD(P)-binding" evidence="9">
    <location>
        <begin position="63"/>
        <end position="380"/>
    </location>
</feature>
<feature type="disulfide bond" description="Redox-active" evidence="6">
    <location>
        <begin position="100"/>
        <end position="105"/>
    </location>
</feature>
<protein>
    <submittedName>
        <fullName evidence="10">Dihydrolipoyl dehydrogenase</fullName>
        <ecNumber evidence="10">1.8.1.4</ecNumber>
    </submittedName>
</protein>
<comment type="cofactor">
    <cofactor evidence="5">
        <name>FAD</name>
        <dbReference type="ChEBI" id="CHEBI:57692"/>
    </cofactor>
    <text evidence="5">Binds 1 FAD per subunit.</text>
</comment>
<dbReference type="InterPro" id="IPR001100">
    <property type="entry name" value="Pyr_nuc-diS_OxRdtase"/>
</dbReference>
<evidence type="ECO:0000256" key="3">
    <source>
        <dbReference type="ARBA" id="ARBA00022827"/>
    </source>
</evidence>
<dbReference type="Gene3D" id="3.30.390.30">
    <property type="match status" value="1"/>
</dbReference>
<dbReference type="SUPFAM" id="SSF55424">
    <property type="entry name" value="FAD/NAD-linked reductases, dimerisation (C-terminal) domain"/>
    <property type="match status" value="1"/>
</dbReference>
<feature type="domain" description="Pyridine nucleotide-disulphide oxidoreductase dimerisation" evidence="8">
    <location>
        <begin position="403"/>
        <end position="510"/>
    </location>
</feature>
<evidence type="ECO:0000256" key="1">
    <source>
        <dbReference type="ARBA" id="ARBA00007532"/>
    </source>
</evidence>
<dbReference type="EC" id="1.8.1.4" evidence="10"/>
<feature type="binding site" evidence="5">
    <location>
        <begin position="235"/>
        <end position="242"/>
    </location>
    <ligand>
        <name>NAD(+)</name>
        <dbReference type="ChEBI" id="CHEBI:57540"/>
    </ligand>
</feature>
<dbReference type="AlphaFoldDB" id="A0A5P6NCG2"/>
<dbReference type="SUPFAM" id="SSF51905">
    <property type="entry name" value="FAD/NAD(P)-binding domain"/>
    <property type="match status" value="1"/>
</dbReference>
<dbReference type="InterPro" id="IPR016156">
    <property type="entry name" value="FAD/NAD-linked_Rdtase_dimer_sf"/>
</dbReference>
<dbReference type="GO" id="GO:0050660">
    <property type="term" value="F:flavin adenine dinucleotide binding"/>
    <property type="evidence" value="ECO:0007669"/>
    <property type="project" value="TreeGrafter"/>
</dbReference>
<evidence type="ECO:0000313" key="11">
    <source>
        <dbReference type="Proteomes" id="UP000325385"/>
    </source>
</evidence>
<evidence type="ECO:0000256" key="6">
    <source>
        <dbReference type="PIRSR" id="PIRSR000350-4"/>
    </source>
</evidence>
<keyword evidence="5" id="KW-0547">Nucleotide-binding</keyword>
<evidence type="ECO:0000256" key="2">
    <source>
        <dbReference type="ARBA" id="ARBA00022630"/>
    </source>
</evidence>
<evidence type="ECO:0000256" key="7">
    <source>
        <dbReference type="SAM" id="MobiDB-lite"/>
    </source>
</evidence>
<dbReference type="PRINTS" id="PR00411">
    <property type="entry name" value="PNDRDTASEI"/>
</dbReference>